<evidence type="ECO:0000256" key="8">
    <source>
        <dbReference type="ARBA" id="ARBA00023128"/>
    </source>
</evidence>
<dbReference type="InterPro" id="IPR036249">
    <property type="entry name" value="Thioredoxin-like_sf"/>
</dbReference>
<evidence type="ECO:0000256" key="4">
    <source>
        <dbReference type="ARBA" id="ARBA00022448"/>
    </source>
</evidence>
<dbReference type="Gene3D" id="3.40.30.10">
    <property type="entry name" value="Glutaredoxin"/>
    <property type="match status" value="1"/>
</dbReference>
<accession>A0AAV9V689</accession>
<sequence>MAARFTFTKQLKELRFHLCQTGAASTPLRSFITKSYPAMKKSNPDIPILIREAQGVPPRVFARYGLQALTNVFQPSNCSNPRPRYHSPTNADSVTPQNLGEKRKFRYLISRKPRSRVKYRHSSRHRLSFSRFIENGKYLGCSLWENSCQGFSVTFENSLLNNIIASPESIRSAVFRTTWNERRTAVRATFKNIQKQMTVAVSCSVSLGSR</sequence>
<evidence type="ECO:0000256" key="7">
    <source>
        <dbReference type="ARBA" id="ARBA00022982"/>
    </source>
</evidence>
<dbReference type="SMART" id="SM00916">
    <property type="entry name" value="L51_S25_CI-B8"/>
    <property type="match status" value="1"/>
</dbReference>
<keyword evidence="7" id="KW-0249">Electron transport</keyword>
<dbReference type="AlphaFoldDB" id="A0AAV9V689"/>
<organism evidence="12 13">
    <name type="scientific">Orbilia brochopaga</name>
    <dbReference type="NCBI Taxonomy" id="3140254"/>
    <lineage>
        <taxon>Eukaryota</taxon>
        <taxon>Fungi</taxon>
        <taxon>Dikarya</taxon>
        <taxon>Ascomycota</taxon>
        <taxon>Pezizomycotina</taxon>
        <taxon>Orbiliomycetes</taxon>
        <taxon>Orbiliales</taxon>
        <taxon>Orbiliaceae</taxon>
        <taxon>Orbilia</taxon>
    </lineage>
</organism>
<evidence type="ECO:0000256" key="6">
    <source>
        <dbReference type="ARBA" id="ARBA00022792"/>
    </source>
</evidence>
<evidence type="ECO:0000259" key="11">
    <source>
        <dbReference type="SMART" id="SM00916"/>
    </source>
</evidence>
<comment type="function">
    <text evidence="1">Accessory subunit of the mitochondrial membrane respiratory chain NADH dehydrogenase (Complex I), that is believed not to be involved in catalysis. Complex I functions in the transfer of electrons from NADH to the respiratory chain. The immediate electron acceptor for the enzyme is believed to be ubiquinone.</text>
</comment>
<keyword evidence="5" id="KW-0679">Respiratory chain</keyword>
<dbReference type="InterPro" id="IPR016464">
    <property type="entry name" value="NADH_Ub_cplx-1_asu_su-2"/>
</dbReference>
<dbReference type="EMBL" id="JAVHNQ010000002">
    <property type="protein sequence ID" value="KAK6355376.1"/>
    <property type="molecule type" value="Genomic_DNA"/>
</dbReference>
<evidence type="ECO:0000256" key="1">
    <source>
        <dbReference type="ARBA" id="ARBA00003195"/>
    </source>
</evidence>
<evidence type="ECO:0000256" key="2">
    <source>
        <dbReference type="ARBA" id="ARBA00004443"/>
    </source>
</evidence>
<keyword evidence="8" id="KW-0496">Mitochondrion</keyword>
<name>A0AAV9V689_9PEZI</name>
<evidence type="ECO:0000256" key="3">
    <source>
        <dbReference type="ARBA" id="ARBA00008939"/>
    </source>
</evidence>
<dbReference type="PANTHER" id="PTHR12878:SF0">
    <property type="entry name" value="NADH DEHYDROGENASE [UBIQUINONE] 1 ALPHA SUBCOMPLEX SUBUNIT 2"/>
    <property type="match status" value="1"/>
</dbReference>
<dbReference type="Pfam" id="PF05047">
    <property type="entry name" value="L51_S25_CI-B8"/>
    <property type="match status" value="1"/>
</dbReference>
<evidence type="ECO:0000313" key="13">
    <source>
        <dbReference type="Proteomes" id="UP001375240"/>
    </source>
</evidence>
<evidence type="ECO:0000313" key="12">
    <source>
        <dbReference type="EMBL" id="KAK6355376.1"/>
    </source>
</evidence>
<dbReference type="SUPFAM" id="SSF52833">
    <property type="entry name" value="Thioredoxin-like"/>
    <property type="match status" value="1"/>
</dbReference>
<feature type="domain" description="Ribosomal protein/NADH dehydrogenase" evidence="11">
    <location>
        <begin position="20"/>
        <end position="76"/>
    </location>
</feature>
<gene>
    <name evidence="12" type="ORF">TWF696_004485</name>
</gene>
<evidence type="ECO:0000256" key="5">
    <source>
        <dbReference type="ARBA" id="ARBA00022660"/>
    </source>
</evidence>
<comment type="subcellular location">
    <subcellularLocation>
        <location evidence="2">Mitochondrion inner membrane</location>
        <topology evidence="2">Peripheral membrane protein</topology>
        <orientation evidence="2">Matrix side</orientation>
    </subcellularLocation>
</comment>
<keyword evidence="4" id="KW-0813">Transport</keyword>
<evidence type="ECO:0000256" key="10">
    <source>
        <dbReference type="SAM" id="MobiDB-lite"/>
    </source>
</evidence>
<dbReference type="Proteomes" id="UP001375240">
    <property type="component" value="Unassembled WGS sequence"/>
</dbReference>
<keyword evidence="13" id="KW-1185">Reference proteome</keyword>
<comment type="caution">
    <text evidence="12">The sequence shown here is derived from an EMBL/GenBank/DDBJ whole genome shotgun (WGS) entry which is preliminary data.</text>
</comment>
<dbReference type="PANTHER" id="PTHR12878">
    <property type="entry name" value="NADH-UBIQUINONE OXIDOREDUCTASE B8 SUBUNIT"/>
    <property type="match status" value="1"/>
</dbReference>
<reference evidence="12 13" key="1">
    <citation type="submission" date="2019-10" db="EMBL/GenBank/DDBJ databases">
        <authorList>
            <person name="Palmer J.M."/>
        </authorList>
    </citation>
    <scope>NUCLEOTIDE SEQUENCE [LARGE SCALE GENOMIC DNA]</scope>
    <source>
        <strain evidence="12 13">TWF696</strain>
    </source>
</reference>
<dbReference type="GO" id="GO:0005743">
    <property type="term" value="C:mitochondrial inner membrane"/>
    <property type="evidence" value="ECO:0007669"/>
    <property type="project" value="UniProtKB-SubCell"/>
</dbReference>
<dbReference type="InterPro" id="IPR007741">
    <property type="entry name" value="Ribosomal_mL43/mS25/NADH_DH"/>
</dbReference>
<proteinExistence type="inferred from homology"/>
<feature type="region of interest" description="Disordered" evidence="10">
    <location>
        <begin position="77"/>
        <end position="96"/>
    </location>
</feature>
<comment type="similarity">
    <text evidence="3">Belongs to the complex I NDUFA2 subunit family.</text>
</comment>
<protein>
    <recommendedName>
        <fullName evidence="11">Ribosomal protein/NADH dehydrogenase domain-containing protein</fullName>
    </recommendedName>
</protein>
<feature type="compositionally biased region" description="Polar residues" evidence="10">
    <location>
        <begin position="87"/>
        <end position="96"/>
    </location>
</feature>
<keyword evidence="6" id="KW-0999">Mitochondrion inner membrane</keyword>
<keyword evidence="9" id="KW-0472">Membrane</keyword>
<evidence type="ECO:0000256" key="9">
    <source>
        <dbReference type="ARBA" id="ARBA00023136"/>
    </source>
</evidence>